<feature type="region of interest" description="Disordered" evidence="5">
    <location>
        <begin position="1"/>
        <end position="30"/>
    </location>
</feature>
<dbReference type="SUPFAM" id="SSF47459">
    <property type="entry name" value="HLH, helix-loop-helix DNA-binding domain"/>
    <property type="match status" value="1"/>
</dbReference>
<feature type="domain" description="BHLH" evidence="6">
    <location>
        <begin position="205"/>
        <end position="254"/>
    </location>
</feature>
<evidence type="ECO:0000256" key="3">
    <source>
        <dbReference type="ARBA" id="ARBA00023163"/>
    </source>
</evidence>
<comment type="subcellular location">
    <subcellularLocation>
        <location evidence="1">Nucleus</location>
    </subcellularLocation>
</comment>
<feature type="compositionally biased region" description="Basic and acidic residues" evidence="5">
    <location>
        <begin position="205"/>
        <end position="219"/>
    </location>
</feature>
<dbReference type="CDD" id="cd11445">
    <property type="entry name" value="bHLH_AtPIF_like"/>
    <property type="match status" value="1"/>
</dbReference>
<dbReference type="InterPro" id="IPR011598">
    <property type="entry name" value="bHLH_dom"/>
</dbReference>
<feature type="compositionally biased region" description="Low complexity" evidence="5">
    <location>
        <begin position="187"/>
        <end position="199"/>
    </location>
</feature>
<feature type="region of interest" description="Disordered" evidence="5">
    <location>
        <begin position="52"/>
        <end position="132"/>
    </location>
</feature>
<dbReference type="Pfam" id="PF00010">
    <property type="entry name" value="HLH"/>
    <property type="match status" value="1"/>
</dbReference>
<organism evidence="7 8">
    <name type="scientific">Protea cynaroides</name>
    <dbReference type="NCBI Taxonomy" id="273540"/>
    <lineage>
        <taxon>Eukaryota</taxon>
        <taxon>Viridiplantae</taxon>
        <taxon>Streptophyta</taxon>
        <taxon>Embryophyta</taxon>
        <taxon>Tracheophyta</taxon>
        <taxon>Spermatophyta</taxon>
        <taxon>Magnoliopsida</taxon>
        <taxon>Proteales</taxon>
        <taxon>Proteaceae</taxon>
        <taxon>Protea</taxon>
    </lineage>
</organism>
<dbReference type="OrthoDB" id="690068at2759"/>
<feature type="compositionally biased region" description="Polar residues" evidence="5">
    <location>
        <begin position="115"/>
        <end position="132"/>
    </location>
</feature>
<feature type="region of interest" description="Disordered" evidence="5">
    <location>
        <begin position="170"/>
        <end position="219"/>
    </location>
</feature>
<dbReference type="InterPro" id="IPR047265">
    <property type="entry name" value="PIF1-like_bHLH"/>
</dbReference>
<evidence type="ECO:0000256" key="2">
    <source>
        <dbReference type="ARBA" id="ARBA00023015"/>
    </source>
</evidence>
<dbReference type="InterPro" id="IPR036638">
    <property type="entry name" value="HLH_DNA-bd_sf"/>
</dbReference>
<sequence length="433" mass="47241">MAEMYDHHTCSSPPPPPPAPVAPSPPRSRPLLVESDEISILLHHLLYPSSSSPCMSSDRAKQMSFSSPAPLPPPLFSSSSQITSSARFYESLPESHPRPCGSAFLSDSDCRVRDGSSTAESSAAVDSSSLIHSSSCVNLKETASTIASAGAGVDRDAAVTASLKRRKVPMDNDLDDYDCESEDGLEAPEAPSKSAPPRSSSKRSRAAEVHNLSEKRRRSRINEKMKALQNLIPNSNKTDKASMLDEAIEYLKQLQLQVQMLSMRNGLSLHPMYLPGVLQSMQLPQMQMGFEDGERPLHMTVGTGTLPVNEEASAQAAFSLSSQHPTLQKPAVLPNVTNITNSEATFGTELPVQTHHGPFQLSTASEEFYREGLLPQQRLDTRHSLRNSSENKEPMTTATLPFDAQASVLLEPNSLEACILQREGLQEPTEWKR</sequence>
<keyword evidence="4" id="KW-0539">Nucleus</keyword>
<name>A0A9Q0KA73_9MAGN</name>
<feature type="compositionally biased region" description="Pro residues" evidence="5">
    <location>
        <begin position="12"/>
        <end position="28"/>
    </location>
</feature>
<dbReference type="GO" id="GO:0005634">
    <property type="term" value="C:nucleus"/>
    <property type="evidence" value="ECO:0007669"/>
    <property type="project" value="UniProtKB-SubCell"/>
</dbReference>
<protein>
    <recommendedName>
        <fullName evidence="6">BHLH domain-containing protein</fullName>
    </recommendedName>
</protein>
<dbReference type="AlphaFoldDB" id="A0A9Q0KA73"/>
<reference evidence="7" key="1">
    <citation type="journal article" date="2023" name="Plant J.">
        <title>The genome of the king protea, Protea cynaroides.</title>
        <authorList>
            <person name="Chang J."/>
            <person name="Duong T.A."/>
            <person name="Schoeman C."/>
            <person name="Ma X."/>
            <person name="Roodt D."/>
            <person name="Barker N."/>
            <person name="Li Z."/>
            <person name="Van de Peer Y."/>
            <person name="Mizrachi E."/>
        </authorList>
    </citation>
    <scope>NUCLEOTIDE SEQUENCE</scope>
    <source>
        <tissue evidence="7">Young leaves</tissue>
    </source>
</reference>
<evidence type="ECO:0000313" key="8">
    <source>
        <dbReference type="Proteomes" id="UP001141806"/>
    </source>
</evidence>
<keyword evidence="3" id="KW-0804">Transcription</keyword>
<dbReference type="PANTHER" id="PTHR46807:SF1">
    <property type="entry name" value="TRANSCRIPTION FACTOR PIF3"/>
    <property type="match status" value="1"/>
</dbReference>
<evidence type="ECO:0000256" key="1">
    <source>
        <dbReference type="ARBA" id="ARBA00004123"/>
    </source>
</evidence>
<accession>A0A9Q0KA73</accession>
<dbReference type="SMART" id="SM00353">
    <property type="entry name" value="HLH"/>
    <property type="match status" value="1"/>
</dbReference>
<dbReference type="GO" id="GO:0003700">
    <property type="term" value="F:DNA-binding transcription factor activity"/>
    <property type="evidence" value="ECO:0007669"/>
    <property type="project" value="InterPro"/>
</dbReference>
<evidence type="ECO:0000256" key="5">
    <source>
        <dbReference type="SAM" id="MobiDB-lite"/>
    </source>
</evidence>
<dbReference type="GO" id="GO:0046983">
    <property type="term" value="F:protein dimerization activity"/>
    <property type="evidence" value="ECO:0007669"/>
    <property type="project" value="InterPro"/>
</dbReference>
<comment type="caution">
    <text evidence="7">The sequence shown here is derived from an EMBL/GenBank/DDBJ whole genome shotgun (WGS) entry which is preliminary data.</text>
</comment>
<dbReference type="Gene3D" id="4.10.280.10">
    <property type="entry name" value="Helix-loop-helix DNA-binding domain"/>
    <property type="match status" value="1"/>
</dbReference>
<evidence type="ECO:0000259" key="6">
    <source>
        <dbReference type="PROSITE" id="PS50888"/>
    </source>
</evidence>
<keyword evidence="2" id="KW-0805">Transcription regulation</keyword>
<dbReference type="PANTHER" id="PTHR46807">
    <property type="entry name" value="TRANSCRIPTION FACTOR PIF3"/>
    <property type="match status" value="1"/>
</dbReference>
<feature type="compositionally biased region" description="Acidic residues" evidence="5">
    <location>
        <begin position="172"/>
        <end position="186"/>
    </location>
</feature>
<dbReference type="Proteomes" id="UP001141806">
    <property type="component" value="Unassembled WGS sequence"/>
</dbReference>
<proteinExistence type="predicted"/>
<dbReference type="PROSITE" id="PS50888">
    <property type="entry name" value="BHLH"/>
    <property type="match status" value="1"/>
</dbReference>
<dbReference type="EMBL" id="JAMYWD010000007">
    <property type="protein sequence ID" value="KAJ4966699.1"/>
    <property type="molecule type" value="Genomic_DNA"/>
</dbReference>
<evidence type="ECO:0000256" key="4">
    <source>
        <dbReference type="ARBA" id="ARBA00023242"/>
    </source>
</evidence>
<dbReference type="InterPro" id="IPR044273">
    <property type="entry name" value="PIF3-like"/>
</dbReference>
<gene>
    <name evidence="7" type="ORF">NE237_018548</name>
</gene>
<keyword evidence="8" id="KW-1185">Reference proteome</keyword>
<evidence type="ECO:0000313" key="7">
    <source>
        <dbReference type="EMBL" id="KAJ4966699.1"/>
    </source>
</evidence>
<dbReference type="FunFam" id="4.10.280.10:FF:000004">
    <property type="entry name" value="Basic helix-loop-helix transcription factor"/>
    <property type="match status" value="1"/>
</dbReference>